<keyword evidence="1" id="KW-0934">Plastid</keyword>
<sequence length="248" mass="29643">MKRKNLTILFDPALLDEDTFKTFLWEIRTELTINISEKQLINKSFNNRIITINNFLQEKRATLYTKHDIGVPPQNFPTTRSRVATISIDAHILNENTVRRLFRQIRNMLESTYLDKNFFLKGQIVSRLLQESWDTIYGSALSCDALEDDLKSRLWVHLNKKFPLAKHRLRPRNLGNFGLEIKEMHSRAVFLKNEYFSLLFKDKTVRNYYREVFIRRPPTRETKGSPALWSTNRNFYRFLRDYDTDGKW</sequence>
<name>I0J3Q2_9EUGL</name>
<gene>
    <name evidence="1" type="primary">orf248</name>
</gene>
<evidence type="ECO:0000313" key="1">
    <source>
        <dbReference type="EMBL" id="CCE26525.1"/>
    </source>
</evidence>
<accession>I0J3Q2</accession>
<dbReference type="RefSeq" id="YP_006234237.1">
    <property type="nucleotide sequence ID" value="NC_017754.2"/>
</dbReference>
<reference evidence="1" key="1">
    <citation type="journal article" date="2012" name="PLoS ONE">
        <title>The plastid genome of eutreptiella provides a window into the process of secondary endosymbiosis of plastid in euglenids.</title>
        <authorList>
            <person name="Hrda S."/>
            <person name="Fousek J."/>
            <person name="Szabova J."/>
            <person name="Hampl V."/>
            <person name="Vlcek C."/>
        </authorList>
    </citation>
    <scope>NUCLEOTIDE SEQUENCE</scope>
    <source>
        <strain evidence="1">K-0333</strain>
    </source>
</reference>
<organism evidence="1">
    <name type="scientific">Eutreptiella gymnastica</name>
    <dbReference type="NCBI Taxonomy" id="73025"/>
    <lineage>
        <taxon>Eukaryota</taxon>
        <taxon>Discoba</taxon>
        <taxon>Euglenozoa</taxon>
        <taxon>Euglenida</taxon>
        <taxon>Spirocuta</taxon>
        <taxon>Euglenophyceae</taxon>
        <taxon>Eutreptiales</taxon>
        <taxon>Eutreptiaceae</taxon>
        <taxon>Eutreptiella</taxon>
    </lineage>
</organism>
<geneLocation type="plastid" evidence="1"/>
<proteinExistence type="predicted"/>
<protein>
    <submittedName>
        <fullName evidence="1">Uncharacterized protein</fullName>
    </submittedName>
</protein>
<dbReference type="AlphaFoldDB" id="I0J3Q2"/>
<dbReference type="GeneID" id="12354978"/>
<dbReference type="EMBL" id="HE605038">
    <property type="protein sequence ID" value="CCE26525.1"/>
    <property type="molecule type" value="Genomic_DNA"/>
</dbReference>